<evidence type="ECO:0000313" key="4">
    <source>
        <dbReference type="Proteomes" id="UP000011553"/>
    </source>
</evidence>
<accession>M0ITD6</accession>
<comment type="caution">
    <text evidence="3">The sequence shown here is derived from an EMBL/GenBank/DDBJ whole genome shotgun (WGS) entry which is preliminary data.</text>
</comment>
<dbReference type="EMBL" id="AOLP01000019">
    <property type="protein sequence ID" value="EMA00107.1"/>
    <property type="molecule type" value="Genomic_DNA"/>
</dbReference>
<feature type="compositionally biased region" description="Polar residues" evidence="1">
    <location>
        <begin position="17"/>
        <end position="28"/>
    </location>
</feature>
<feature type="region of interest" description="Disordered" evidence="1">
    <location>
        <begin position="12"/>
        <end position="50"/>
    </location>
</feature>
<organism evidence="3 4">
    <name type="scientific">Haloferax denitrificans ATCC 35960</name>
    <dbReference type="NCBI Taxonomy" id="662478"/>
    <lineage>
        <taxon>Archaea</taxon>
        <taxon>Methanobacteriati</taxon>
        <taxon>Methanobacteriota</taxon>
        <taxon>Stenosarchaea group</taxon>
        <taxon>Halobacteria</taxon>
        <taxon>Halobacteriales</taxon>
        <taxon>Haloferacaceae</taxon>
        <taxon>Haloferax</taxon>
    </lineage>
</organism>
<dbReference type="Pfam" id="PF16502">
    <property type="entry name" value="DUF5059"/>
    <property type="match status" value="1"/>
</dbReference>
<evidence type="ECO:0000256" key="1">
    <source>
        <dbReference type="SAM" id="MobiDB-lite"/>
    </source>
</evidence>
<feature type="domain" description="DUF5059" evidence="2">
    <location>
        <begin position="56"/>
        <end position="197"/>
    </location>
</feature>
<feature type="compositionally biased region" description="Acidic residues" evidence="1">
    <location>
        <begin position="32"/>
        <end position="46"/>
    </location>
</feature>
<dbReference type="Proteomes" id="UP000011553">
    <property type="component" value="Unassembled WGS sequence"/>
</dbReference>
<reference evidence="3 4" key="1">
    <citation type="journal article" date="2014" name="PLoS Genet.">
        <title>Phylogenetically driven sequencing of extremely halophilic archaea reveals strategies for static and dynamic osmo-response.</title>
        <authorList>
            <person name="Becker E.A."/>
            <person name="Seitzer P.M."/>
            <person name="Tritt A."/>
            <person name="Larsen D."/>
            <person name="Krusor M."/>
            <person name="Yao A.I."/>
            <person name="Wu D."/>
            <person name="Madern D."/>
            <person name="Eisen J.A."/>
            <person name="Darling A.E."/>
            <person name="Facciotti M.T."/>
        </authorList>
    </citation>
    <scope>NUCLEOTIDE SEQUENCE [LARGE SCALE GENOMIC DNA]</scope>
    <source>
        <strain evidence="3 4">ATCC 35960</strain>
    </source>
</reference>
<gene>
    <name evidence="3" type="ORF">C438_16645</name>
</gene>
<proteinExistence type="predicted"/>
<evidence type="ECO:0000313" key="3">
    <source>
        <dbReference type="EMBL" id="EMA00107.1"/>
    </source>
</evidence>
<feature type="non-terminal residue" evidence="3">
    <location>
        <position position="198"/>
    </location>
</feature>
<dbReference type="AlphaFoldDB" id="M0ITD6"/>
<dbReference type="InterPro" id="IPR032445">
    <property type="entry name" value="DUF5059"/>
</dbReference>
<keyword evidence="4" id="KW-1185">Reference proteome</keyword>
<protein>
    <submittedName>
        <fullName evidence="3">Halocyanin</fullName>
    </submittedName>
</protein>
<evidence type="ECO:0000259" key="2">
    <source>
        <dbReference type="Pfam" id="PF16502"/>
    </source>
</evidence>
<sequence>MQTTGLAVATAGLAGCNGQSSDDSTTAAGTDSETETADGTTTEDAESSVSVDATVAVAAEWNAMRARLYDTVALAAAGRLGTAARVTGDAFARFEQSSGEWGAHEQLEATNEQNYETFESHLGGAREAYAAGDAERGADLAVQAADNLLAAQRGRVDAAVVDALGVLLFGARARDAGLLAAAGEVDAAAELANAVYEG</sequence>
<name>M0ITD6_9EURY</name>